<dbReference type="KEGG" id="dci:103516793"/>
<accession>A0A3Q0J8Y4</accession>
<dbReference type="AlphaFoldDB" id="A0A3Q0J8Y4"/>
<dbReference type="GeneID" id="103516793"/>
<protein>
    <submittedName>
        <fullName evidence="2">ARL-6-interacting protein 1 homolog</fullName>
    </submittedName>
</protein>
<gene>
    <name evidence="2" type="primary">LOC103516793</name>
</gene>
<keyword evidence="1" id="KW-1185">Reference proteome</keyword>
<reference evidence="2" key="1">
    <citation type="submission" date="2025-08" db="UniProtKB">
        <authorList>
            <consortium name="RefSeq"/>
        </authorList>
    </citation>
    <scope>IDENTIFICATION</scope>
</reference>
<dbReference type="RefSeq" id="XP_026684886.1">
    <property type="nucleotide sequence ID" value="XM_026829085.1"/>
</dbReference>
<dbReference type="InterPro" id="IPR052114">
    <property type="entry name" value="ER_autophagy_membrane_reg"/>
</dbReference>
<dbReference type="PANTHER" id="PTHR20952:SF0">
    <property type="entry name" value="ADP-RIBOSYLATION FACTOR-LIKE PROTEIN 6-INTERACTING PROTEIN 1"/>
    <property type="match status" value="1"/>
</dbReference>
<dbReference type="GO" id="GO:0016020">
    <property type="term" value="C:membrane"/>
    <property type="evidence" value="ECO:0007669"/>
    <property type="project" value="TreeGrafter"/>
</dbReference>
<dbReference type="Proteomes" id="UP000079169">
    <property type="component" value="Unplaced"/>
</dbReference>
<evidence type="ECO:0000313" key="1">
    <source>
        <dbReference type="Proteomes" id="UP000079169"/>
    </source>
</evidence>
<dbReference type="PANTHER" id="PTHR20952">
    <property type="entry name" value="ADP-RIBOSYLATION-LIKE FACTOR 6-INTERACTING PROTEIN"/>
    <property type="match status" value="1"/>
</dbReference>
<proteinExistence type="predicted"/>
<organism evidence="1 2">
    <name type="scientific">Diaphorina citri</name>
    <name type="common">Asian citrus psyllid</name>
    <dbReference type="NCBI Taxonomy" id="121845"/>
    <lineage>
        <taxon>Eukaryota</taxon>
        <taxon>Metazoa</taxon>
        <taxon>Ecdysozoa</taxon>
        <taxon>Arthropoda</taxon>
        <taxon>Hexapoda</taxon>
        <taxon>Insecta</taxon>
        <taxon>Pterygota</taxon>
        <taxon>Neoptera</taxon>
        <taxon>Paraneoptera</taxon>
        <taxon>Hemiptera</taxon>
        <taxon>Sternorrhyncha</taxon>
        <taxon>Psylloidea</taxon>
        <taxon>Psyllidae</taxon>
        <taxon>Diaphorininae</taxon>
        <taxon>Diaphorina</taxon>
    </lineage>
</organism>
<evidence type="ECO:0000313" key="2">
    <source>
        <dbReference type="RefSeq" id="XP_026684886.1"/>
    </source>
</evidence>
<dbReference type="PaxDb" id="121845-A0A3Q0J8Y4"/>
<sequence>MTSSFINHLGLSTNPKSFDEVDVSAVNKMKIKLESYSTELLFLYKQLNWKKIEDSYAILLCTTVLYLIVWKLDIPLLCLFFLSLQCLVLFDYFHIKISSSSKSKKDGGSNHKEFDELCRSLVATQKYIQETLHCWSGFV</sequence>
<name>A0A3Q0J8Y4_DIACI</name>